<feature type="region of interest" description="Disordered" evidence="1">
    <location>
        <begin position="26"/>
        <end position="47"/>
    </location>
</feature>
<name>A0A1G2KNY1_9BACT</name>
<feature type="region of interest" description="Disordered" evidence="1">
    <location>
        <begin position="887"/>
        <end position="974"/>
    </location>
</feature>
<dbReference type="AlphaFoldDB" id="A0A1G2KNY1"/>
<dbReference type="Gene3D" id="2.160.20.10">
    <property type="entry name" value="Single-stranded right-handed beta-helix, Pectin lyase-like"/>
    <property type="match status" value="1"/>
</dbReference>
<feature type="compositionally biased region" description="Low complexity" evidence="1">
    <location>
        <begin position="887"/>
        <end position="901"/>
    </location>
</feature>
<dbReference type="PROSITE" id="PS51841">
    <property type="entry name" value="LTD"/>
    <property type="match status" value="1"/>
</dbReference>
<feature type="compositionally biased region" description="Low complexity" evidence="1">
    <location>
        <begin position="926"/>
        <end position="935"/>
    </location>
</feature>
<gene>
    <name evidence="4" type="ORF">A3C12_03375</name>
</gene>
<organism evidence="4 5">
    <name type="scientific">Candidatus Sungbacteria bacterium RIFCSPHIGHO2_02_FULL_49_20</name>
    <dbReference type="NCBI Taxonomy" id="1802272"/>
    <lineage>
        <taxon>Bacteria</taxon>
        <taxon>Candidatus Sungiibacteriota</taxon>
    </lineage>
</organism>
<evidence type="ECO:0000256" key="2">
    <source>
        <dbReference type="SAM" id="Phobius"/>
    </source>
</evidence>
<evidence type="ECO:0000256" key="1">
    <source>
        <dbReference type="SAM" id="MobiDB-lite"/>
    </source>
</evidence>
<feature type="compositionally biased region" description="Acidic residues" evidence="1">
    <location>
        <begin position="910"/>
        <end position="925"/>
    </location>
</feature>
<sequence>MKTTKTARKLKTARRIVKRRVNSVRSQSSKTNVGLHTNQTSNGVKRRRAQKLSVRKVVISSRERRFVIPISIRMPIVPQKGSLWTAVFRKKVFSVAKTGLVLTLIVLLNLFGLSSIGNTIAFYNDVETSSGNAHFAGSLDFSLDAPDDFAPEVTPDDDASRIVDVSNDGSLGFQYTASATNAVGTLCSSLNLVAELDGGEEYNGLLSGFDAGPFVFGDPESWDFTTSLDSDDPDLQETSCSFDILFKGWQIDVAEDSGGFTDEEVISNTVTAGEWEVDSCSADPVEITTVQTGSSFDYSATNPNSNVVVESGGELKSPTSGGTNGDITIDTDCDLTVESGGKITAVKGDGTGGTMIINARNFTVDAGGIVSASSTASGKDGGTATITTTGDFAVNGTFSANGHDDGGSVIATAGGDINVSGSSLTATSINKNGGDILLTATGNIVVPGLISTSGKDSGGSIILLADGSLAVLAGGSVLAESTNKKGGRIEAVIDGASDISGTLSVDGKDGDGLVVMTIQGNMAVGAGGLITANSTTSGKDGGTIGIKVGGDATYNGTVRANATDDGKIIALWSEGSTIISGTVSALGGSGGSDEGGVIDITTRATLSGSGTLDASATVNGSIIQRTVTNSFSGTVTPAATTESITLNDIVLNEIIPDPAGSDTGSAALPLDGEWIELYNKSGIAVDVSGWFLRDANGGILTISAAKGDNDGDLSDAGETIVPAGGTLTVYRNGAGGLTLNDDGDTVQLLTNTSVLVDSFTYVVDVGGGNSIARMPDGTGAWVDPEPTPTALNGGINIEKLRQEFLERLNATVVEEVADYEEGLEPLAIGDPSPANESTDPISEFIADVIEFFDGGIEEVIAPVSEEEIIITPEETEEIVITEEILPAEEPAAEETVLPTAENSDVPVDANEPEAEAVIPEEENAIEPETSPAEPENAADEPSPPAEEIIEPTPPAEEAVEPPQPAEVPAGEPTI</sequence>
<dbReference type="Pfam" id="PF00932">
    <property type="entry name" value="LTD"/>
    <property type="match status" value="1"/>
</dbReference>
<comment type="caution">
    <text evidence="4">The sequence shown here is derived from an EMBL/GenBank/DDBJ whole genome shotgun (WGS) entry which is preliminary data.</text>
</comment>
<accession>A0A1G2KNY1</accession>
<dbReference type="InterPro" id="IPR036415">
    <property type="entry name" value="Lamin_tail_dom_sf"/>
</dbReference>
<evidence type="ECO:0000313" key="5">
    <source>
        <dbReference type="Proteomes" id="UP000178710"/>
    </source>
</evidence>
<feature type="compositionally biased region" description="Polar residues" evidence="1">
    <location>
        <begin position="26"/>
        <end position="43"/>
    </location>
</feature>
<feature type="domain" description="LTD" evidence="3">
    <location>
        <begin position="631"/>
        <end position="763"/>
    </location>
</feature>
<evidence type="ECO:0000313" key="4">
    <source>
        <dbReference type="EMBL" id="OHA00974.1"/>
    </source>
</evidence>
<proteinExistence type="predicted"/>
<feature type="transmembrane region" description="Helical" evidence="2">
    <location>
        <begin position="99"/>
        <end position="123"/>
    </location>
</feature>
<reference evidence="4 5" key="1">
    <citation type="journal article" date="2016" name="Nat. Commun.">
        <title>Thousands of microbial genomes shed light on interconnected biogeochemical processes in an aquifer system.</title>
        <authorList>
            <person name="Anantharaman K."/>
            <person name="Brown C.T."/>
            <person name="Hug L.A."/>
            <person name="Sharon I."/>
            <person name="Castelle C.J."/>
            <person name="Probst A.J."/>
            <person name="Thomas B.C."/>
            <person name="Singh A."/>
            <person name="Wilkins M.J."/>
            <person name="Karaoz U."/>
            <person name="Brodie E.L."/>
            <person name="Williams K.H."/>
            <person name="Hubbard S.S."/>
            <person name="Banfield J.F."/>
        </authorList>
    </citation>
    <scope>NUCLEOTIDE SEQUENCE [LARGE SCALE GENOMIC DNA]</scope>
</reference>
<dbReference type="EMBL" id="MHQK01000042">
    <property type="protein sequence ID" value="OHA00974.1"/>
    <property type="molecule type" value="Genomic_DNA"/>
</dbReference>
<dbReference type="InterPro" id="IPR001322">
    <property type="entry name" value="Lamin_tail_dom"/>
</dbReference>
<keyword evidence="2" id="KW-1133">Transmembrane helix</keyword>
<evidence type="ECO:0000259" key="3">
    <source>
        <dbReference type="PROSITE" id="PS51841"/>
    </source>
</evidence>
<keyword evidence="2" id="KW-0812">Transmembrane</keyword>
<protein>
    <recommendedName>
        <fullName evidence="3">LTD domain-containing protein</fullName>
    </recommendedName>
</protein>
<dbReference type="Proteomes" id="UP000178710">
    <property type="component" value="Unassembled WGS sequence"/>
</dbReference>
<dbReference type="SUPFAM" id="SSF74853">
    <property type="entry name" value="Lamin A/C globular tail domain"/>
    <property type="match status" value="1"/>
</dbReference>
<dbReference type="Gene3D" id="2.60.40.1260">
    <property type="entry name" value="Lamin Tail domain"/>
    <property type="match status" value="1"/>
</dbReference>
<keyword evidence="2" id="KW-0472">Membrane</keyword>
<dbReference type="InterPro" id="IPR012334">
    <property type="entry name" value="Pectin_lyas_fold"/>
</dbReference>